<dbReference type="EMBL" id="SDWU01000019">
    <property type="protein sequence ID" value="RYB99418.1"/>
    <property type="molecule type" value="Genomic_DNA"/>
</dbReference>
<dbReference type="Proteomes" id="UP000293291">
    <property type="component" value="Unassembled WGS sequence"/>
</dbReference>
<evidence type="ECO:0000313" key="2">
    <source>
        <dbReference type="Proteomes" id="UP000293291"/>
    </source>
</evidence>
<organism evidence="1 2">
    <name type="scientific">Nocardioides ganghwensis</name>
    <dbReference type="NCBI Taxonomy" id="252230"/>
    <lineage>
        <taxon>Bacteria</taxon>
        <taxon>Bacillati</taxon>
        <taxon>Actinomycetota</taxon>
        <taxon>Actinomycetes</taxon>
        <taxon>Propionibacteriales</taxon>
        <taxon>Nocardioidaceae</taxon>
        <taxon>Nocardioides</taxon>
    </lineage>
</organism>
<proteinExistence type="predicted"/>
<gene>
    <name evidence="1" type="ORF">EUA07_16460</name>
</gene>
<dbReference type="RefSeq" id="WP_129456266.1">
    <property type="nucleotide sequence ID" value="NZ_JACXYX010000018.1"/>
</dbReference>
<accession>A0A4Q2S846</accession>
<dbReference type="AlphaFoldDB" id="A0A4Q2S846"/>
<keyword evidence="2" id="KW-1185">Reference proteome</keyword>
<name>A0A4Q2S846_9ACTN</name>
<evidence type="ECO:0000313" key="1">
    <source>
        <dbReference type="EMBL" id="RYB99418.1"/>
    </source>
</evidence>
<comment type="caution">
    <text evidence="1">The sequence shown here is derived from an EMBL/GenBank/DDBJ whole genome shotgun (WGS) entry which is preliminary data.</text>
</comment>
<protein>
    <submittedName>
        <fullName evidence="1">Uncharacterized protein</fullName>
    </submittedName>
</protein>
<sequence>MAMQPSLEPDDARRRLREAAVHHGLRIFDAVPAQNAAASVWWPEPLDPEGFVGTAAELGMRILHIEEPHSEMIEDWGLAMFALDGVLHWYECGRSAGDPEDDDDVTVEIEEEDELPTPAGDATGRTKREVMAMVKAIVDDPEYDPYHLDVEAVLDRHAGSLTPDERANVDMEARIRFSPVFDALRRRARPIAESLVSQHAPDPFLSYDMKVVDWVRERAPELEPRMASYVAPWIDEKLDKDRQRAYRRAEDAARDVLASLDPETRDRFGFASRNAIRDGMVAEAVDELSETLEHFDRLRDHVLYKMRGLEEELYGLSREKRYATVAQALAQRLPSKAAVARELGITPNTLNRLLTSYPQDVDIDESDHLRRLLEANQ</sequence>
<reference evidence="1 2" key="1">
    <citation type="submission" date="2019-01" db="EMBL/GenBank/DDBJ databases">
        <title>Novel species of Nocardioides.</title>
        <authorList>
            <person name="Liu Q."/>
            <person name="Xin Y.-H."/>
        </authorList>
    </citation>
    <scope>NUCLEOTIDE SEQUENCE [LARGE SCALE GENOMIC DNA]</scope>
    <source>
        <strain evidence="1 2">CGMCC 4.6875</strain>
    </source>
</reference>